<dbReference type="InterPro" id="IPR019835">
    <property type="entry name" value="SWIB_domain"/>
</dbReference>
<dbReference type="EMBL" id="CAUYUJ010014719">
    <property type="protein sequence ID" value="CAK0845170.1"/>
    <property type="molecule type" value="Genomic_DNA"/>
</dbReference>
<feature type="compositionally biased region" description="Basic and acidic residues" evidence="1">
    <location>
        <begin position="946"/>
        <end position="957"/>
    </location>
</feature>
<feature type="region of interest" description="Disordered" evidence="1">
    <location>
        <begin position="1275"/>
        <end position="1298"/>
    </location>
</feature>
<dbReference type="SUPFAM" id="SSF47592">
    <property type="entry name" value="SWIB/MDM2 domain"/>
    <property type="match status" value="1"/>
</dbReference>
<evidence type="ECO:0000313" key="4">
    <source>
        <dbReference type="EMBL" id="CAK0845170.1"/>
    </source>
</evidence>
<dbReference type="SUPFAM" id="SSF53098">
    <property type="entry name" value="Ribonuclease H-like"/>
    <property type="match status" value="1"/>
</dbReference>
<dbReference type="Pfam" id="PF02201">
    <property type="entry name" value="SWIB"/>
    <property type="match status" value="1"/>
</dbReference>
<protein>
    <submittedName>
        <fullName evidence="4">Uncharacterized protein</fullName>
    </submittedName>
</protein>
<feature type="domain" description="RNase H type-1" evidence="2">
    <location>
        <begin position="23"/>
        <end position="179"/>
    </location>
</feature>
<reference evidence="4" key="1">
    <citation type="submission" date="2023-10" db="EMBL/GenBank/DDBJ databases">
        <authorList>
            <person name="Chen Y."/>
            <person name="Shah S."/>
            <person name="Dougan E. K."/>
            <person name="Thang M."/>
            <person name="Chan C."/>
        </authorList>
    </citation>
    <scope>NUCLEOTIDE SEQUENCE [LARGE SCALE GENOMIC DNA]</scope>
</reference>
<dbReference type="InterPro" id="IPR036397">
    <property type="entry name" value="RNaseH_sf"/>
</dbReference>
<dbReference type="Proteomes" id="UP001189429">
    <property type="component" value="Unassembled WGS sequence"/>
</dbReference>
<dbReference type="PANTHER" id="PTHR13844">
    <property type="entry name" value="SWI/SNF-RELATED MATRIX-ASSOCIATED ACTIN-DEPENDENT REGULATOR OF CHROMATIN SUBFAMILY D"/>
    <property type="match status" value="1"/>
</dbReference>
<dbReference type="CDD" id="cd10567">
    <property type="entry name" value="SWIB-MDM2_like"/>
    <property type="match status" value="1"/>
</dbReference>
<evidence type="ECO:0000256" key="1">
    <source>
        <dbReference type="SAM" id="MobiDB-lite"/>
    </source>
</evidence>
<dbReference type="PROSITE" id="PS50879">
    <property type="entry name" value="RNASE_H_1"/>
    <property type="match status" value="1"/>
</dbReference>
<feature type="region of interest" description="Disordered" evidence="1">
    <location>
        <begin position="1325"/>
        <end position="1346"/>
    </location>
</feature>
<organism evidence="4 5">
    <name type="scientific">Prorocentrum cordatum</name>
    <dbReference type="NCBI Taxonomy" id="2364126"/>
    <lineage>
        <taxon>Eukaryota</taxon>
        <taxon>Sar</taxon>
        <taxon>Alveolata</taxon>
        <taxon>Dinophyceae</taxon>
        <taxon>Prorocentrales</taxon>
        <taxon>Prorocentraceae</taxon>
        <taxon>Prorocentrum</taxon>
    </lineage>
</organism>
<dbReference type="InterPro" id="IPR036885">
    <property type="entry name" value="SWIB_MDM2_dom_sf"/>
</dbReference>
<keyword evidence="5" id="KW-1185">Reference proteome</keyword>
<evidence type="ECO:0000313" key="5">
    <source>
        <dbReference type="Proteomes" id="UP001189429"/>
    </source>
</evidence>
<feature type="compositionally biased region" description="Low complexity" evidence="1">
    <location>
        <begin position="1289"/>
        <end position="1298"/>
    </location>
</feature>
<evidence type="ECO:0000259" key="3">
    <source>
        <dbReference type="PROSITE" id="PS51925"/>
    </source>
</evidence>
<dbReference type="PROSITE" id="PS51925">
    <property type="entry name" value="SWIB_MDM2"/>
    <property type="match status" value="1"/>
</dbReference>
<feature type="region of interest" description="Disordered" evidence="1">
    <location>
        <begin position="1079"/>
        <end position="1147"/>
    </location>
</feature>
<feature type="compositionally biased region" description="Basic residues" evidence="1">
    <location>
        <begin position="977"/>
        <end position="991"/>
    </location>
</feature>
<feature type="region of interest" description="Disordered" evidence="1">
    <location>
        <begin position="946"/>
        <end position="997"/>
    </location>
</feature>
<gene>
    <name evidence="4" type="ORF">PCOR1329_LOCUS39046</name>
</gene>
<dbReference type="InterPro" id="IPR012337">
    <property type="entry name" value="RNaseH-like_sf"/>
</dbReference>
<dbReference type="InterPro" id="IPR002156">
    <property type="entry name" value="RNaseH_domain"/>
</dbReference>
<name>A0ABN9THL0_9DINO</name>
<dbReference type="Gene3D" id="1.10.245.10">
    <property type="entry name" value="SWIB/MDM2 domain"/>
    <property type="match status" value="1"/>
</dbReference>
<feature type="compositionally biased region" description="Low complexity" evidence="1">
    <location>
        <begin position="1138"/>
        <end position="1147"/>
    </location>
</feature>
<dbReference type="Gene3D" id="3.60.10.10">
    <property type="entry name" value="Endonuclease/exonuclease/phosphatase"/>
    <property type="match status" value="1"/>
</dbReference>
<dbReference type="SMART" id="SM00151">
    <property type="entry name" value="SWIB"/>
    <property type="match status" value="1"/>
</dbReference>
<evidence type="ECO:0000259" key="2">
    <source>
        <dbReference type="PROSITE" id="PS50879"/>
    </source>
</evidence>
<sequence>MTSDHYHPAAIMALEVSDRASDIGGSISIYTDGSLREKDDYTSWAFVVTSIQGDMLNYHGHLKGLTGLSVPGESLPTLESSTFCELLGIVWALVWVYQGLSLGTMGTNTIVKIYSDSTSALGLVQGLFVPTAFRDTAAVSQHLFATVQAAVCLAVYHVSAHSGNPWNELADGIASDQDAWWNHLSELFLRFKVDCCFIDANARVGVNSTTSRCGDQGFQQAPDSSGGLFLKFLEEVNLNAVNTLLPNLDGPEKAYTWTANNGNQHRIDYILMSDYFYKNMISVNTCLDFDIQRDKPDHYPVVGAFRALHNKDIAPLRDTIKRELTKDPHRREAFAILLRRKDFKAFIWHCALCSADMLDLSALPDRIAYLAIEFVTLSANYGRGCTSMENIIRAMGTFLQRSQKILRKHIKQARVDKINNLGKELSEQELAGQASLEWSTLHTLQRFGGKASRFCSDGLPMRIDDQGKVLDSDKAIADETLRIFGANEHAKIQKLTALCLDYNAQVNTDTPEEIKLENLSSLRTLMISLTRSKKGKAGGLDGVINELYQAAVPETAAMLLPLFLKMQMLCQEPLWAKGGLAASIYKKGPWVDLHNCRQILLGSTVLKHRHAFVRRAFVQIATQLIGECQMGGLPHRGTDLAYLSLSLFQTICEQMGLSSIILFSDLTQAFYSVILQFVSSLKGQTQDLEAILDDLKVPECLTPFLEAVVTSPKILDDFVDKHVHYMVAETFRFQIDKYDLSVPVAVSYKYLGTMVDRCASMGPEVSYRINQQNGALSTLKKHVFRNPNIEPNTKVKYAKVALGNALLRATVLLGMAAAAHGAAFIMEHPDRTAAAKQYPPRRKALGAAPGWEQKLHALVGALVGLGVAFAGALVLAAVDLPSPAQSFVKLEGKARTKAEPSKLPPLGTKVEQLRAVKAELLAAKREPSSGAVSSLLQRGLAIRREQAKKPAKVKGEWGQKSAAKVKKERSRRADGRPRKKQKVTAKRRNASRRAMERELPLSPELAELLGSDALSRPEAVRRLWSHCKERGMLNPANKREIRFDPCLQKMLGQKTAVMPQLISLLSPHFDYAGADVKAEAKHEPGAKREAKAELKREAKAEVKKQELKEELKEELKAEMAKAKAEPPGAEPGSRERPAGSAAARAPRARACSGGGALRAAEGLKAEDAGAALLEGAAREVVEEALGRSATELLSFDDSSATVRCRAPPGSFALEAVASPPPSGAPRASCSAAAAACRVEFCEAADGALAGYAEATLRGLEPAKAYSLSVRVAGASPGGGPGRGSHARPARGPAAAGGARAVDRARGAGLVRGSALPRAATCRARLRHQRQDSAVAGRGGPQGPRHHRALPAAPGAGGHRRSAAALRQLILSAAPPGPPVTGHTRISRRVLLRASLARGPRAGGSVCMLLTSSPRSFFGLTWVLARASHG</sequence>
<comment type="caution">
    <text evidence="4">The sequence shown here is derived from an EMBL/GenBank/DDBJ whole genome shotgun (WGS) entry which is preliminary data.</text>
</comment>
<dbReference type="InterPro" id="IPR003121">
    <property type="entry name" value="SWIB_MDM2_domain"/>
</dbReference>
<feature type="domain" description="DM2" evidence="3">
    <location>
        <begin position="994"/>
        <end position="1071"/>
    </location>
</feature>
<dbReference type="InterPro" id="IPR036691">
    <property type="entry name" value="Endo/exonu/phosph_ase_sf"/>
</dbReference>
<proteinExistence type="predicted"/>
<accession>A0ABN9THL0</accession>
<dbReference type="Gene3D" id="3.30.420.10">
    <property type="entry name" value="Ribonuclease H-like superfamily/Ribonuclease H"/>
    <property type="match status" value="1"/>
</dbReference>
<feature type="compositionally biased region" description="Basic and acidic residues" evidence="1">
    <location>
        <begin position="1079"/>
        <end position="1124"/>
    </location>
</feature>